<dbReference type="InterPro" id="IPR023828">
    <property type="entry name" value="Peptidase_S8_Ser-AS"/>
</dbReference>
<dbReference type="Gene3D" id="3.40.50.200">
    <property type="entry name" value="Peptidase S8/S53 domain"/>
    <property type="match status" value="1"/>
</dbReference>
<organism evidence="10 11">
    <name type="scientific">Banduia mediterranea</name>
    <dbReference type="NCBI Taxonomy" id="3075609"/>
    <lineage>
        <taxon>Bacteria</taxon>
        <taxon>Pseudomonadati</taxon>
        <taxon>Pseudomonadota</taxon>
        <taxon>Gammaproteobacteria</taxon>
        <taxon>Nevskiales</taxon>
        <taxon>Algiphilaceae</taxon>
        <taxon>Banduia</taxon>
    </lineage>
</organism>
<feature type="domain" description="Fervidolysin-like N-terminal prodomain" evidence="9">
    <location>
        <begin position="33"/>
        <end position="96"/>
    </location>
</feature>
<keyword evidence="11" id="KW-1185">Reference proteome</keyword>
<dbReference type="Gene3D" id="2.60.120.380">
    <property type="match status" value="1"/>
</dbReference>
<evidence type="ECO:0000256" key="7">
    <source>
        <dbReference type="SAM" id="SignalP"/>
    </source>
</evidence>
<feature type="signal peptide" evidence="7">
    <location>
        <begin position="1"/>
        <end position="21"/>
    </location>
</feature>
<dbReference type="PRINTS" id="PR00723">
    <property type="entry name" value="SUBTILISIN"/>
</dbReference>
<keyword evidence="4 5" id="KW-0720">Serine protease</keyword>
<evidence type="ECO:0000256" key="5">
    <source>
        <dbReference type="PROSITE-ProRule" id="PRU01240"/>
    </source>
</evidence>
<evidence type="ECO:0000256" key="1">
    <source>
        <dbReference type="ARBA" id="ARBA00011073"/>
    </source>
</evidence>
<dbReference type="InterPro" id="IPR036852">
    <property type="entry name" value="Peptidase_S8/S53_dom_sf"/>
</dbReference>
<feature type="active site" description="Charge relay system" evidence="5">
    <location>
        <position position="203"/>
    </location>
</feature>
<dbReference type="InterPro" id="IPR000209">
    <property type="entry name" value="Peptidase_S8/S53_dom"/>
</dbReference>
<dbReference type="Pfam" id="PF22148">
    <property type="entry name" value="Fervidolysin_NPro-like"/>
    <property type="match status" value="1"/>
</dbReference>
<dbReference type="InterPro" id="IPR013783">
    <property type="entry name" value="Ig-like_fold"/>
</dbReference>
<dbReference type="Pfam" id="PF00082">
    <property type="entry name" value="Peptidase_S8"/>
    <property type="match status" value="1"/>
</dbReference>
<dbReference type="InterPro" id="IPR022398">
    <property type="entry name" value="Peptidase_S8_His-AS"/>
</dbReference>
<sequence>MRTSFCCLSVVLLAICGTASAARPAHPLASSRTGELILQFRDPAQSTAPLKRLGLSATRSLMNGRAAVVTVPTFMTADQAIRTLRDDPAIVSAEPNALRYIRINPNDPLFDRQWGFLNTGQGNFVSGGPPGTVDGDLNMLAAWDLDGDGSFRRTGDPSVIVAIIDDAFDLDHPDLAANFIAGRDAANNDSNPRPDDDADDQFHGTYVSGSLGAIGNNGIGVAGAVWSVSLMPLKVGKRVTEDGVTATQLDSAAILTAMQYALDHGAQIVNASYGGPTATSAERNLLKQLGDAGVLFVTSAGNTDANIDRSVINFPANYDEPNILTVAATNRQDGIASFSEYGPTTVDVAAPGLQIVTTQPGGDYADGANCGNAGGNCGVSGTSFSSPYAAGIATLIKSEYPAASYPEIKARLIASGEAGDGAGLRTSAGRIDAAAALDVNAQPVLVVRSVVIDSAGNGALDPGETARIDVTLENLWQTAVAVTARFDTDDLTVLGRTQSIGTLAQNETATVSFDVIVPSGVSGHRYVSGQFSLQANAGLYSVQRGFINEISALPLSETIQTAFAGRDADLYDDFHAWHVDVTDVPSGTVSLVISTATEQDIDLLVKYEAPPQYLISLGINPEEDPGFFCTSSSTADCDDPDTYISGEADGNEKVVIDNPQVGTYHIVVVNFAQTDVPLDYRISTDLIATSGVDEAIEPDSDDGGSLGLASLLPLLAATAWRRRRR</sequence>
<evidence type="ECO:0000259" key="8">
    <source>
        <dbReference type="Pfam" id="PF00082"/>
    </source>
</evidence>
<dbReference type="PROSITE" id="PS00137">
    <property type="entry name" value="SUBTILASE_HIS"/>
    <property type="match status" value="1"/>
</dbReference>
<feature type="active site" description="Charge relay system" evidence="5">
    <location>
        <position position="165"/>
    </location>
</feature>
<comment type="caution">
    <text evidence="10">The sequence shown here is derived from an EMBL/GenBank/DDBJ whole genome shotgun (WGS) entry which is preliminary data.</text>
</comment>
<evidence type="ECO:0000256" key="3">
    <source>
        <dbReference type="ARBA" id="ARBA00022801"/>
    </source>
</evidence>
<evidence type="ECO:0000313" key="11">
    <source>
        <dbReference type="Proteomes" id="UP001254608"/>
    </source>
</evidence>
<keyword evidence="7" id="KW-0732">Signal</keyword>
<dbReference type="PANTHER" id="PTHR43399">
    <property type="entry name" value="SUBTILISIN-RELATED"/>
    <property type="match status" value="1"/>
</dbReference>
<feature type="domain" description="Peptidase S8/S53" evidence="8">
    <location>
        <begin position="158"/>
        <end position="420"/>
    </location>
</feature>
<feature type="chain" id="PRO_5046943833" evidence="7">
    <location>
        <begin position="22"/>
        <end position="725"/>
    </location>
</feature>
<dbReference type="Gene3D" id="2.60.40.10">
    <property type="entry name" value="Immunoglobulins"/>
    <property type="match status" value="1"/>
</dbReference>
<dbReference type="EMBL" id="JAVRIC010000023">
    <property type="protein sequence ID" value="MDT0498554.1"/>
    <property type="molecule type" value="Genomic_DNA"/>
</dbReference>
<protein>
    <submittedName>
        <fullName evidence="10">S8 family serine peptidase</fullName>
    </submittedName>
</protein>
<evidence type="ECO:0000259" key="9">
    <source>
        <dbReference type="Pfam" id="PF22148"/>
    </source>
</evidence>
<dbReference type="InterPro" id="IPR051048">
    <property type="entry name" value="Peptidase_S8/S53_subtilisin"/>
</dbReference>
<keyword evidence="2 5" id="KW-0645">Protease</keyword>
<dbReference type="PANTHER" id="PTHR43399:SF4">
    <property type="entry name" value="CELL WALL-ASSOCIATED PROTEASE"/>
    <property type="match status" value="1"/>
</dbReference>
<dbReference type="InterPro" id="IPR054399">
    <property type="entry name" value="Fervidolysin-like_N_prodom"/>
</dbReference>
<feature type="region of interest" description="Disordered" evidence="6">
    <location>
        <begin position="183"/>
        <end position="202"/>
    </location>
</feature>
<proteinExistence type="inferred from homology"/>
<evidence type="ECO:0000256" key="6">
    <source>
        <dbReference type="SAM" id="MobiDB-lite"/>
    </source>
</evidence>
<keyword evidence="3 5" id="KW-0378">Hydrolase</keyword>
<accession>A0ABU2WLR2</accession>
<evidence type="ECO:0000256" key="4">
    <source>
        <dbReference type="ARBA" id="ARBA00022825"/>
    </source>
</evidence>
<evidence type="ECO:0000313" key="10">
    <source>
        <dbReference type="EMBL" id="MDT0498554.1"/>
    </source>
</evidence>
<dbReference type="SUPFAM" id="SSF52743">
    <property type="entry name" value="Subtilisin-like"/>
    <property type="match status" value="1"/>
</dbReference>
<dbReference type="PROSITE" id="PS00138">
    <property type="entry name" value="SUBTILASE_SER"/>
    <property type="match status" value="1"/>
</dbReference>
<comment type="similarity">
    <text evidence="1 5">Belongs to the peptidase S8 family.</text>
</comment>
<gene>
    <name evidence="10" type="ORF">RM530_14475</name>
</gene>
<name>A0ABU2WLR2_9GAMM</name>
<dbReference type="InterPro" id="IPR015500">
    <property type="entry name" value="Peptidase_S8_subtilisin-rel"/>
</dbReference>
<evidence type="ECO:0000256" key="2">
    <source>
        <dbReference type="ARBA" id="ARBA00022670"/>
    </source>
</evidence>
<dbReference type="Proteomes" id="UP001254608">
    <property type="component" value="Unassembled WGS sequence"/>
</dbReference>
<reference evidence="10 11" key="1">
    <citation type="submission" date="2023-09" db="EMBL/GenBank/DDBJ databases">
        <authorList>
            <person name="Rey-Velasco X."/>
        </authorList>
    </citation>
    <scope>NUCLEOTIDE SEQUENCE [LARGE SCALE GENOMIC DNA]</scope>
    <source>
        <strain evidence="10 11">W345</strain>
    </source>
</reference>
<feature type="active site" description="Charge relay system" evidence="5">
    <location>
        <position position="383"/>
    </location>
</feature>
<dbReference type="RefSeq" id="WP_311365964.1">
    <property type="nucleotide sequence ID" value="NZ_JAVRIC010000023.1"/>
</dbReference>
<dbReference type="PROSITE" id="PS51892">
    <property type="entry name" value="SUBTILASE"/>
    <property type="match status" value="1"/>
</dbReference>